<gene>
    <name evidence="7" type="ORF">GCM10009801_20690</name>
</gene>
<dbReference type="RefSeq" id="WP_344526342.1">
    <property type="nucleotide sequence ID" value="NZ_BAAAPE010000005.1"/>
</dbReference>
<dbReference type="SMART" id="SM00191">
    <property type="entry name" value="Int_alpha"/>
    <property type="match status" value="6"/>
</dbReference>
<dbReference type="InterPro" id="IPR028994">
    <property type="entry name" value="Integrin_alpha_N"/>
</dbReference>
<dbReference type="PANTHER" id="PTHR23221">
    <property type="entry name" value="GLYCOSYLPHOSPHATIDYLINOSITOL PHOSPHOLIPASE D"/>
    <property type="match status" value="1"/>
</dbReference>
<dbReference type="Pfam" id="PF01839">
    <property type="entry name" value="FG-GAP"/>
    <property type="match status" value="4"/>
</dbReference>
<name>A0ABP5HAM6_9ACTN</name>
<organism evidence="7 8">
    <name type="scientific">Streptomyces albiaxialis</name>
    <dbReference type="NCBI Taxonomy" id="329523"/>
    <lineage>
        <taxon>Bacteria</taxon>
        <taxon>Bacillati</taxon>
        <taxon>Actinomycetota</taxon>
        <taxon>Actinomycetes</taxon>
        <taxon>Kitasatosporales</taxon>
        <taxon>Streptomycetaceae</taxon>
        <taxon>Streptomyces</taxon>
    </lineage>
</organism>
<evidence type="ECO:0000256" key="2">
    <source>
        <dbReference type="ARBA" id="ARBA00022737"/>
    </source>
</evidence>
<feature type="signal peptide" evidence="6">
    <location>
        <begin position="1"/>
        <end position="27"/>
    </location>
</feature>
<feature type="chain" id="PRO_5045313601" evidence="6">
    <location>
        <begin position="28"/>
        <end position="489"/>
    </location>
</feature>
<keyword evidence="3" id="KW-0378">Hydrolase</keyword>
<comment type="caution">
    <text evidence="7">The sequence shown here is derived from an EMBL/GenBank/DDBJ whole genome shotgun (WGS) entry which is preliminary data.</text>
</comment>
<dbReference type="PANTHER" id="PTHR23221:SF7">
    <property type="entry name" value="PHOSPHATIDYLINOSITOL-GLYCAN-SPECIFIC PHOSPHOLIPASE D"/>
    <property type="match status" value="1"/>
</dbReference>
<accession>A0ABP5HAM6</accession>
<feature type="compositionally biased region" description="Low complexity" evidence="5">
    <location>
        <begin position="40"/>
        <end position="54"/>
    </location>
</feature>
<keyword evidence="8" id="KW-1185">Reference proteome</keyword>
<dbReference type="Proteomes" id="UP001500016">
    <property type="component" value="Unassembled WGS sequence"/>
</dbReference>
<dbReference type="InterPro" id="IPR013519">
    <property type="entry name" value="Int_alpha_beta-p"/>
</dbReference>
<feature type="region of interest" description="Disordered" evidence="5">
    <location>
        <begin position="465"/>
        <end position="489"/>
    </location>
</feature>
<protein>
    <submittedName>
        <fullName evidence="7">FG-GAP repeat protein</fullName>
    </submittedName>
</protein>
<evidence type="ECO:0000256" key="4">
    <source>
        <dbReference type="ARBA" id="ARBA00023180"/>
    </source>
</evidence>
<dbReference type="InterPro" id="IPR013517">
    <property type="entry name" value="FG-GAP"/>
</dbReference>
<dbReference type="Gene3D" id="2.130.10.130">
    <property type="entry name" value="Integrin alpha, N-terminal"/>
    <property type="match status" value="3"/>
</dbReference>
<reference evidence="8" key="1">
    <citation type="journal article" date="2019" name="Int. J. Syst. Evol. Microbiol.">
        <title>The Global Catalogue of Microorganisms (GCM) 10K type strain sequencing project: providing services to taxonomists for standard genome sequencing and annotation.</title>
        <authorList>
            <consortium name="The Broad Institute Genomics Platform"/>
            <consortium name="The Broad Institute Genome Sequencing Center for Infectious Disease"/>
            <person name="Wu L."/>
            <person name="Ma J."/>
        </authorList>
    </citation>
    <scope>NUCLEOTIDE SEQUENCE [LARGE SCALE GENOMIC DNA]</scope>
    <source>
        <strain evidence="8">JCM 15478</strain>
    </source>
</reference>
<sequence length="489" mass="48484">MRNRTRGVVAGAVGAAVVAAVAAGANAVVTDDDGQDQPSAKAANAAGQGKATAGDIDGDGHADLGVGAPEGTVSGKSKAGYVGVTYGAGDGVDTARHTTLTQASKGVPGTPEAKDGFGSAVVRGDVDGDGYADLVVAANNEAIGSTGQAGSVTVVFGAKGGLSGDAIAFHAPKVTENAHFGDQIAVGDYNKDGRDDLAISDGGKVQLVDGAENLRDTPTPKMRAVTPPGGGVAVGNLSSGDINGDGYADLVSVASQDSPSDEGTLGVLPGSSGGIKTTPLGKTVSLWFGQYRAVVGDINGDGKDDVVTDTGFSDGPDEQKLRTYPGTADGMDTGKPVDWKGEKQEGEAIRLADFDGDGHDDLVVSNTDAEAPGGYNSAGAVNVLKGTENWLTDEGAQTFSLDTEGVPGEMAGNDKFGTSVSPADYNGDGKADLAVGIPNRTEGAGAVALLYAGADGLSAKGSALIGPGDLGSPKTKARFGTELTNPATR</sequence>
<keyword evidence="1 6" id="KW-0732">Signal</keyword>
<dbReference type="SUPFAM" id="SSF69318">
    <property type="entry name" value="Integrin alpha N-terminal domain"/>
    <property type="match status" value="2"/>
</dbReference>
<keyword evidence="2" id="KW-0677">Repeat</keyword>
<dbReference type="PROSITE" id="PS51470">
    <property type="entry name" value="FG_GAP"/>
    <property type="match status" value="1"/>
</dbReference>
<keyword evidence="4" id="KW-0325">Glycoprotein</keyword>
<feature type="region of interest" description="Disordered" evidence="5">
    <location>
        <begin position="30"/>
        <end position="71"/>
    </location>
</feature>
<evidence type="ECO:0000313" key="8">
    <source>
        <dbReference type="Proteomes" id="UP001500016"/>
    </source>
</evidence>
<evidence type="ECO:0000256" key="5">
    <source>
        <dbReference type="SAM" id="MobiDB-lite"/>
    </source>
</evidence>
<dbReference type="Pfam" id="PF13517">
    <property type="entry name" value="FG-GAP_3"/>
    <property type="match status" value="1"/>
</dbReference>
<evidence type="ECO:0000256" key="3">
    <source>
        <dbReference type="ARBA" id="ARBA00022801"/>
    </source>
</evidence>
<evidence type="ECO:0000256" key="1">
    <source>
        <dbReference type="ARBA" id="ARBA00022729"/>
    </source>
</evidence>
<dbReference type="EMBL" id="BAAAPE010000005">
    <property type="protein sequence ID" value="GAA2070163.1"/>
    <property type="molecule type" value="Genomic_DNA"/>
</dbReference>
<evidence type="ECO:0000256" key="6">
    <source>
        <dbReference type="SAM" id="SignalP"/>
    </source>
</evidence>
<evidence type="ECO:0000313" key="7">
    <source>
        <dbReference type="EMBL" id="GAA2070163.1"/>
    </source>
</evidence>
<proteinExistence type="predicted"/>